<keyword evidence="1" id="KW-1015">Disulfide bond</keyword>
<gene>
    <name evidence="5" type="ORF">PSYICH_LOCUS9628</name>
</gene>
<dbReference type="EMBL" id="OV651815">
    <property type="protein sequence ID" value="CAH1108332.1"/>
    <property type="molecule type" value="Genomic_DNA"/>
</dbReference>
<sequence>MCSCPVGYNGKHCKHQAAVISKFRILKTINTLTLENKILFYQIATGKEPKKTLFCPLQSPGTIETCFTPEVISPNEVDPSTIEPEPLQEINAVKNLASDIEATKTAWLEYSNTILQHLKNYPEQFLPAVNRHLGNFKKYTISVPSLLSGTRNECGNIPEKDEKEPVESQTTSLKAIKFIKGTNQFICRYPKDKVYKVVERIAVYYRISSVDKGHIWRCDKSDDSVADPPYNPPEIPITEMLAEIHTNIRDAKRKVKYHLNNEKIGRKRLKHTSTWQKANGKSLRNTGEAYLSIGIVKNTDGTKTKSKLV</sequence>
<evidence type="ECO:0000259" key="4">
    <source>
        <dbReference type="PROSITE" id="PS50966"/>
    </source>
</evidence>
<dbReference type="PROSITE" id="PS00022">
    <property type="entry name" value="EGF_1"/>
    <property type="match status" value="1"/>
</dbReference>
<keyword evidence="2" id="KW-0863">Zinc-finger</keyword>
<dbReference type="GO" id="GO:0008270">
    <property type="term" value="F:zinc ion binding"/>
    <property type="evidence" value="ECO:0007669"/>
    <property type="project" value="UniProtKB-KW"/>
</dbReference>
<comment type="caution">
    <text evidence="1">Lacks conserved residue(s) required for the propagation of feature annotation.</text>
</comment>
<keyword evidence="2" id="KW-0862">Zinc</keyword>
<feature type="disulfide bond" evidence="1">
    <location>
        <begin position="4"/>
        <end position="13"/>
    </location>
</feature>
<proteinExistence type="predicted"/>
<reference evidence="5" key="1">
    <citation type="submission" date="2022-01" db="EMBL/GenBank/DDBJ databases">
        <authorList>
            <person name="King R."/>
        </authorList>
    </citation>
    <scope>NUCLEOTIDE SEQUENCE</scope>
</reference>
<protein>
    <recommendedName>
        <fullName evidence="7">SWIM-type domain-containing protein</fullName>
    </recommendedName>
</protein>
<dbReference type="PROSITE" id="PS01186">
    <property type="entry name" value="EGF_2"/>
    <property type="match status" value="1"/>
</dbReference>
<evidence type="ECO:0000259" key="3">
    <source>
        <dbReference type="PROSITE" id="PS50026"/>
    </source>
</evidence>
<dbReference type="InterPro" id="IPR000742">
    <property type="entry name" value="EGF"/>
</dbReference>
<dbReference type="Proteomes" id="UP001153636">
    <property type="component" value="Chromosome 3"/>
</dbReference>
<dbReference type="AlphaFoldDB" id="A0A9P0D111"/>
<evidence type="ECO:0000256" key="2">
    <source>
        <dbReference type="PROSITE-ProRule" id="PRU00325"/>
    </source>
</evidence>
<keyword evidence="6" id="KW-1185">Reference proteome</keyword>
<evidence type="ECO:0000313" key="5">
    <source>
        <dbReference type="EMBL" id="CAH1108332.1"/>
    </source>
</evidence>
<dbReference type="OrthoDB" id="6747532at2759"/>
<feature type="domain" description="EGF-like" evidence="3">
    <location>
        <begin position="1"/>
        <end position="14"/>
    </location>
</feature>
<dbReference type="InterPro" id="IPR007527">
    <property type="entry name" value="Znf_SWIM"/>
</dbReference>
<dbReference type="PROSITE" id="PS50026">
    <property type="entry name" value="EGF_3"/>
    <property type="match status" value="1"/>
</dbReference>
<feature type="domain" description="SWIM-type" evidence="4">
    <location>
        <begin position="1"/>
        <end position="24"/>
    </location>
</feature>
<keyword evidence="2" id="KW-0479">Metal-binding</keyword>
<evidence type="ECO:0000313" key="6">
    <source>
        <dbReference type="Proteomes" id="UP001153636"/>
    </source>
</evidence>
<dbReference type="PROSITE" id="PS50966">
    <property type="entry name" value="ZF_SWIM"/>
    <property type="match status" value="1"/>
</dbReference>
<name>A0A9P0D111_9CUCU</name>
<evidence type="ECO:0008006" key="7">
    <source>
        <dbReference type="Google" id="ProtNLM"/>
    </source>
</evidence>
<organism evidence="5 6">
    <name type="scientific">Psylliodes chrysocephalus</name>
    <dbReference type="NCBI Taxonomy" id="3402493"/>
    <lineage>
        <taxon>Eukaryota</taxon>
        <taxon>Metazoa</taxon>
        <taxon>Ecdysozoa</taxon>
        <taxon>Arthropoda</taxon>
        <taxon>Hexapoda</taxon>
        <taxon>Insecta</taxon>
        <taxon>Pterygota</taxon>
        <taxon>Neoptera</taxon>
        <taxon>Endopterygota</taxon>
        <taxon>Coleoptera</taxon>
        <taxon>Polyphaga</taxon>
        <taxon>Cucujiformia</taxon>
        <taxon>Chrysomeloidea</taxon>
        <taxon>Chrysomelidae</taxon>
        <taxon>Galerucinae</taxon>
        <taxon>Alticini</taxon>
        <taxon>Psylliodes</taxon>
    </lineage>
</organism>
<evidence type="ECO:0000256" key="1">
    <source>
        <dbReference type="PROSITE-ProRule" id="PRU00076"/>
    </source>
</evidence>
<keyword evidence="1" id="KW-0245">EGF-like domain</keyword>
<accession>A0A9P0D111</accession>